<accession>A0A0A9BKK3</accession>
<reference evidence="1" key="1">
    <citation type="submission" date="2014-09" db="EMBL/GenBank/DDBJ databases">
        <authorList>
            <person name="Magalhaes I.L.F."/>
            <person name="Oliveira U."/>
            <person name="Santos F.R."/>
            <person name="Vidigal T.H.D.A."/>
            <person name="Brescovit A.D."/>
            <person name="Santos A.J."/>
        </authorList>
    </citation>
    <scope>NUCLEOTIDE SEQUENCE</scope>
    <source>
        <tissue evidence="1">Shoot tissue taken approximately 20 cm above the soil surface</tissue>
    </source>
</reference>
<evidence type="ECO:0000313" key="1">
    <source>
        <dbReference type="EMBL" id="JAD61745.1"/>
    </source>
</evidence>
<name>A0A0A9BKK3_ARUDO</name>
<proteinExistence type="predicted"/>
<organism evidence="1">
    <name type="scientific">Arundo donax</name>
    <name type="common">Giant reed</name>
    <name type="synonym">Donax arundinaceus</name>
    <dbReference type="NCBI Taxonomy" id="35708"/>
    <lineage>
        <taxon>Eukaryota</taxon>
        <taxon>Viridiplantae</taxon>
        <taxon>Streptophyta</taxon>
        <taxon>Embryophyta</taxon>
        <taxon>Tracheophyta</taxon>
        <taxon>Spermatophyta</taxon>
        <taxon>Magnoliopsida</taxon>
        <taxon>Liliopsida</taxon>
        <taxon>Poales</taxon>
        <taxon>Poaceae</taxon>
        <taxon>PACMAD clade</taxon>
        <taxon>Arundinoideae</taxon>
        <taxon>Arundineae</taxon>
        <taxon>Arundo</taxon>
    </lineage>
</organism>
<protein>
    <submittedName>
        <fullName evidence="1">Uncharacterized protein</fullName>
    </submittedName>
</protein>
<dbReference type="EMBL" id="GBRH01236150">
    <property type="protein sequence ID" value="JAD61745.1"/>
    <property type="molecule type" value="Transcribed_RNA"/>
</dbReference>
<reference evidence="1" key="2">
    <citation type="journal article" date="2015" name="Data Brief">
        <title>Shoot transcriptome of the giant reed, Arundo donax.</title>
        <authorList>
            <person name="Barrero R.A."/>
            <person name="Guerrero F.D."/>
            <person name="Moolhuijzen P."/>
            <person name="Goolsby J.A."/>
            <person name="Tidwell J."/>
            <person name="Bellgard S.E."/>
            <person name="Bellgard M.I."/>
        </authorList>
    </citation>
    <scope>NUCLEOTIDE SEQUENCE</scope>
    <source>
        <tissue evidence="1">Shoot tissue taken approximately 20 cm above the soil surface</tissue>
    </source>
</reference>
<dbReference type="AlphaFoldDB" id="A0A0A9BKK3"/>
<sequence>MMDGTLLLECCLGSLSLYHLKIVFETSHMLFFYKNAIV</sequence>